<dbReference type="EMBL" id="FLUO01000001">
    <property type="protein sequence ID" value="SBW04984.1"/>
    <property type="molecule type" value="Genomic_DNA"/>
</dbReference>
<proteinExistence type="predicted"/>
<sequence>MITEIPHKFFILIESLLSNCRRPPQMYFIHPNKLYKCSQRFRRLKNFLKFSLLLQPAKITLKG</sequence>
<name>A0A212JZU1_9PROT</name>
<protein>
    <submittedName>
        <fullName evidence="1">Uncharacterized protein</fullName>
    </submittedName>
</protein>
<reference evidence="1" key="1">
    <citation type="submission" date="2016-04" db="EMBL/GenBank/DDBJ databases">
        <authorList>
            <person name="Evans L.H."/>
            <person name="Alamgir A."/>
            <person name="Owens N."/>
            <person name="Weber N.D."/>
            <person name="Virtaneva K."/>
            <person name="Barbian K."/>
            <person name="Babar A."/>
            <person name="Rosenke K."/>
        </authorList>
    </citation>
    <scope>NUCLEOTIDE SEQUENCE</scope>
    <source>
        <strain evidence="1">86</strain>
    </source>
</reference>
<organism evidence="1">
    <name type="scientific">uncultured Alphaproteobacteria bacterium</name>
    <dbReference type="NCBI Taxonomy" id="91750"/>
    <lineage>
        <taxon>Bacteria</taxon>
        <taxon>Pseudomonadati</taxon>
        <taxon>Pseudomonadota</taxon>
        <taxon>Alphaproteobacteria</taxon>
        <taxon>environmental samples</taxon>
    </lineage>
</organism>
<dbReference type="AlphaFoldDB" id="A0A212JZU1"/>
<accession>A0A212JZU1</accession>
<gene>
    <name evidence="1" type="ORF">KL86APRO_11924</name>
</gene>
<evidence type="ECO:0000313" key="1">
    <source>
        <dbReference type="EMBL" id="SBW04984.1"/>
    </source>
</evidence>